<dbReference type="Proteomes" id="UP001149163">
    <property type="component" value="Unassembled WGS sequence"/>
</dbReference>
<keyword evidence="6" id="KW-1185">Reference proteome</keyword>
<dbReference type="RefSeq" id="XP_056546438.1">
    <property type="nucleotide sequence ID" value="XM_056682832.1"/>
</dbReference>
<reference evidence="5" key="2">
    <citation type="journal article" date="2023" name="IMA Fungus">
        <title>Comparative genomic study of the Penicillium genus elucidates a diverse pangenome and 15 lateral gene transfer events.</title>
        <authorList>
            <person name="Petersen C."/>
            <person name="Sorensen T."/>
            <person name="Nielsen M.R."/>
            <person name="Sondergaard T.E."/>
            <person name="Sorensen J.L."/>
            <person name="Fitzpatrick D.A."/>
            <person name="Frisvad J.C."/>
            <person name="Nielsen K.L."/>
        </authorList>
    </citation>
    <scope>NUCLEOTIDE SEQUENCE</scope>
    <source>
        <strain evidence="5">IBT 26290</strain>
    </source>
</reference>
<dbReference type="InterPro" id="IPR035979">
    <property type="entry name" value="RBD_domain_sf"/>
</dbReference>
<dbReference type="GeneID" id="81422008"/>
<feature type="region of interest" description="Disordered" evidence="3">
    <location>
        <begin position="578"/>
        <end position="668"/>
    </location>
</feature>
<keyword evidence="1 2" id="KW-0694">RNA-binding</keyword>
<name>A0A9W9LSW6_9EURO</name>
<feature type="compositionally biased region" description="Polar residues" evidence="3">
    <location>
        <begin position="193"/>
        <end position="210"/>
    </location>
</feature>
<feature type="compositionally biased region" description="Polar residues" evidence="3">
    <location>
        <begin position="776"/>
        <end position="787"/>
    </location>
</feature>
<dbReference type="EMBL" id="JAPQKN010000001">
    <property type="protein sequence ID" value="KAJ5174830.1"/>
    <property type="molecule type" value="Genomic_DNA"/>
</dbReference>
<feature type="compositionally biased region" description="Basic and acidic residues" evidence="3">
    <location>
        <begin position="802"/>
        <end position="818"/>
    </location>
</feature>
<feature type="compositionally biased region" description="Polar residues" evidence="3">
    <location>
        <begin position="578"/>
        <end position="588"/>
    </location>
</feature>
<dbReference type="SMART" id="SM00360">
    <property type="entry name" value="RRM"/>
    <property type="match status" value="1"/>
</dbReference>
<feature type="region of interest" description="Disordered" evidence="3">
    <location>
        <begin position="1"/>
        <end position="30"/>
    </location>
</feature>
<dbReference type="Pfam" id="PF00076">
    <property type="entry name" value="RRM_1"/>
    <property type="match status" value="1"/>
</dbReference>
<sequence length="914" mass="100014">MLKPFQIKDLHRSPSQSHEDLSGRPSSSRGVVQISAADYDDIASNHPRARLTYLDDDDGDQITVGSSLELSQRLDEQVAIETRLDNFQPSQDELAPMHIFDIRRSNSVTELWRQFEKKNNDSVRSQQVVIDIAAPADPANDEREHKEEPDSNDTITTSPPRDGDQPFMAVFEAELANVLNSADNIGDRAAQPEPSSASVPPFPNTGSQRTPHPLEVIAATFLYHLVNGANSVQSELSSRLPELQDQLRNAQRTVPENVRTSLQSLLATIEAHMRIAFNNLPDNGRQLAEDAINAGRPVAENAADGLRMMASEFNEAGRTLFSAFENEFGRFGLNGSTTTSERPHPTPSPFTGSTSNGPVSPDPTSRDADIHPGDSEMQEKEAADSGPSSAPNPEVGAYTTPPDAKRHQGPPFPPQYPPWQAPWDPVRPTRHHRPPPPRPPGTVGPHNLHGAPPMPPPKETSNIPDSQSEVLEKKALFIGNVGYKVTERMIQDVFASKGFIVSAHLPQDSNTGRHAGFGYIDFPSIHPAIAAIHALQGVHIDGHAINLEFTDDALIESVCPSERPSHAEPSTLYETYTRQELPSESKGSGASALEQKDSGVSVDQSARARRAGRRKSVTFQERDLSSLDLKDTKGKPKEIPVRLQSPPLIDLSTDNPTSQHKSDEVHNHFPTLNPELEMSRFPPVSQLEAQLFANQQQGRAIGTESDATTSQMATGPDLLPEFQSASSYYPAGPGDETSSMIFAGRQKQRGSGGPGLHRSSTMTFTRREGEPLGMPNPTSSDGPSNVNPLRRHATERHSLRRGPRDSTETDTWARLDRRERRRSRRSSYHSIPGSFPVEEAPQPAASGPPDASVKAKESDIDRCVSSLMDMGYGTADDGGRSRMAVYAAASNGSLYDAIEMIEEERKVYARHCRE</sequence>
<evidence type="ECO:0000313" key="6">
    <source>
        <dbReference type="Proteomes" id="UP001149163"/>
    </source>
</evidence>
<dbReference type="PANTHER" id="PTHR48027">
    <property type="entry name" value="HETEROGENEOUS NUCLEAR RIBONUCLEOPROTEIN 87F-RELATED"/>
    <property type="match status" value="1"/>
</dbReference>
<accession>A0A9W9LSW6</accession>
<feature type="compositionally biased region" description="Basic and acidic residues" evidence="3">
    <location>
        <begin position="1"/>
        <end position="22"/>
    </location>
</feature>
<feature type="compositionally biased region" description="Basic and acidic residues" evidence="3">
    <location>
        <begin position="620"/>
        <end position="640"/>
    </location>
</feature>
<feature type="compositionally biased region" description="Basic residues" evidence="3">
    <location>
        <begin position="789"/>
        <end position="801"/>
    </location>
</feature>
<dbReference type="AlphaFoldDB" id="A0A9W9LSW6"/>
<dbReference type="InterPro" id="IPR012677">
    <property type="entry name" value="Nucleotide-bd_a/b_plait_sf"/>
</dbReference>
<feature type="region of interest" description="Disordered" evidence="3">
    <location>
        <begin position="134"/>
        <end position="165"/>
    </location>
</feature>
<dbReference type="InterPro" id="IPR052462">
    <property type="entry name" value="SLIRP/GR-RBP-like"/>
</dbReference>
<feature type="compositionally biased region" description="Basic and acidic residues" evidence="3">
    <location>
        <begin position="140"/>
        <end position="149"/>
    </location>
</feature>
<organism evidence="5 6">
    <name type="scientific">Penicillium canariense</name>
    <dbReference type="NCBI Taxonomy" id="189055"/>
    <lineage>
        <taxon>Eukaryota</taxon>
        <taxon>Fungi</taxon>
        <taxon>Dikarya</taxon>
        <taxon>Ascomycota</taxon>
        <taxon>Pezizomycotina</taxon>
        <taxon>Eurotiomycetes</taxon>
        <taxon>Eurotiomycetidae</taxon>
        <taxon>Eurotiales</taxon>
        <taxon>Aspergillaceae</taxon>
        <taxon>Penicillium</taxon>
    </lineage>
</organism>
<feature type="compositionally biased region" description="Pro residues" evidence="3">
    <location>
        <begin position="410"/>
        <end position="420"/>
    </location>
</feature>
<evidence type="ECO:0000256" key="1">
    <source>
        <dbReference type="ARBA" id="ARBA00022884"/>
    </source>
</evidence>
<dbReference type="SUPFAM" id="SSF54928">
    <property type="entry name" value="RNA-binding domain, RBD"/>
    <property type="match status" value="1"/>
</dbReference>
<feature type="compositionally biased region" description="Basic residues" evidence="3">
    <location>
        <begin position="607"/>
        <end position="616"/>
    </location>
</feature>
<comment type="caution">
    <text evidence="5">The sequence shown here is derived from an EMBL/GenBank/DDBJ whole genome shotgun (WGS) entry which is preliminary data.</text>
</comment>
<protein>
    <recommendedName>
        <fullName evidence="4">RRM domain-containing protein</fullName>
    </recommendedName>
</protein>
<feature type="compositionally biased region" description="Polar residues" evidence="3">
    <location>
        <begin position="349"/>
        <end position="358"/>
    </location>
</feature>
<evidence type="ECO:0000313" key="5">
    <source>
        <dbReference type="EMBL" id="KAJ5174830.1"/>
    </source>
</evidence>
<gene>
    <name evidence="5" type="ORF">N7482_000707</name>
</gene>
<feature type="region of interest" description="Disordered" evidence="3">
    <location>
        <begin position="332"/>
        <end position="466"/>
    </location>
</feature>
<feature type="compositionally biased region" description="Basic and acidic residues" evidence="3">
    <location>
        <begin position="364"/>
        <end position="383"/>
    </location>
</feature>
<feature type="domain" description="RRM" evidence="4">
    <location>
        <begin position="474"/>
        <end position="552"/>
    </location>
</feature>
<feature type="region of interest" description="Disordered" evidence="3">
    <location>
        <begin position="767"/>
        <end position="857"/>
    </location>
</feature>
<evidence type="ECO:0000259" key="4">
    <source>
        <dbReference type="PROSITE" id="PS50102"/>
    </source>
</evidence>
<evidence type="ECO:0000256" key="3">
    <source>
        <dbReference type="SAM" id="MobiDB-lite"/>
    </source>
</evidence>
<evidence type="ECO:0000256" key="2">
    <source>
        <dbReference type="PROSITE-ProRule" id="PRU00176"/>
    </source>
</evidence>
<dbReference type="OrthoDB" id="193499at2759"/>
<dbReference type="PROSITE" id="PS50102">
    <property type="entry name" value="RRM"/>
    <property type="match status" value="1"/>
</dbReference>
<feature type="region of interest" description="Disordered" evidence="3">
    <location>
        <begin position="185"/>
        <end position="211"/>
    </location>
</feature>
<dbReference type="InterPro" id="IPR000504">
    <property type="entry name" value="RRM_dom"/>
</dbReference>
<reference evidence="5" key="1">
    <citation type="submission" date="2022-11" db="EMBL/GenBank/DDBJ databases">
        <authorList>
            <person name="Petersen C."/>
        </authorList>
    </citation>
    <scope>NUCLEOTIDE SEQUENCE</scope>
    <source>
        <strain evidence="5">IBT 26290</strain>
    </source>
</reference>
<dbReference type="Gene3D" id="3.30.70.330">
    <property type="match status" value="1"/>
</dbReference>
<proteinExistence type="predicted"/>
<dbReference type="GO" id="GO:0003723">
    <property type="term" value="F:RNA binding"/>
    <property type="evidence" value="ECO:0007669"/>
    <property type="project" value="UniProtKB-UniRule"/>
</dbReference>